<evidence type="ECO:0008006" key="4">
    <source>
        <dbReference type="Google" id="ProtNLM"/>
    </source>
</evidence>
<accession>A0A3R6FIV2</accession>
<reference evidence="2 3" key="1">
    <citation type="submission" date="2018-08" db="EMBL/GenBank/DDBJ databases">
        <title>A genome reference for cultivated species of the human gut microbiota.</title>
        <authorList>
            <person name="Zou Y."/>
            <person name="Xue W."/>
            <person name="Luo G."/>
        </authorList>
    </citation>
    <scope>NUCLEOTIDE SEQUENCE [LARGE SCALE GENOMIC DNA]</scope>
    <source>
        <strain evidence="2 3">AF42-9</strain>
    </source>
</reference>
<evidence type="ECO:0000313" key="2">
    <source>
        <dbReference type="EMBL" id="RHK49455.1"/>
    </source>
</evidence>
<dbReference type="Gene3D" id="3.30.460.10">
    <property type="entry name" value="Beta Polymerase, domain 2"/>
    <property type="match status" value="1"/>
</dbReference>
<dbReference type="EMBL" id="QRNO01000043">
    <property type="protein sequence ID" value="RHK49455.1"/>
    <property type="molecule type" value="Genomic_DNA"/>
</dbReference>
<evidence type="ECO:0000256" key="1">
    <source>
        <dbReference type="SAM" id="Phobius"/>
    </source>
</evidence>
<dbReference type="OrthoDB" id="9936257at2"/>
<dbReference type="AlphaFoldDB" id="A0A3R6FIV2"/>
<dbReference type="InterPro" id="IPR043519">
    <property type="entry name" value="NT_sf"/>
</dbReference>
<sequence length="232" mass="27497">MRNYTYNWGNLLFFRWFVASWLLHGIHVLDRTEKWLYVLCESLLLLVVFCAMFALGCHQWWAYLLAFVVLHTITWLTDSHWLVGFREVDKTFSSKGIVATLEYIERVSDVFAKCDNIEAVLVYGSMSRRMFHNRSDLDIRIWQSHFSLKTFFLVQKYRFIGIWKYRIPLDLKLVDSMEYLKQEMRPDEKAIVGYSKGGKSVYNAGYCLTEIKAKPSDFLRENNPDWIAKNAK</sequence>
<gene>
    <name evidence="2" type="ORF">DW060_08945</name>
</gene>
<feature type="transmembrane region" description="Helical" evidence="1">
    <location>
        <begin position="35"/>
        <end position="54"/>
    </location>
</feature>
<dbReference type="Proteomes" id="UP000286598">
    <property type="component" value="Unassembled WGS sequence"/>
</dbReference>
<keyword evidence="3" id="KW-1185">Reference proteome</keyword>
<keyword evidence="1" id="KW-0812">Transmembrane</keyword>
<comment type="caution">
    <text evidence="2">The sequence shown here is derived from an EMBL/GenBank/DDBJ whole genome shotgun (WGS) entry which is preliminary data.</text>
</comment>
<name>A0A3R6FIV2_9BACT</name>
<proteinExistence type="predicted"/>
<feature type="transmembrane region" description="Helical" evidence="1">
    <location>
        <begin position="6"/>
        <end position="23"/>
    </location>
</feature>
<organism evidence="2 3">
    <name type="scientific">Leyella stercorea</name>
    <dbReference type="NCBI Taxonomy" id="363265"/>
    <lineage>
        <taxon>Bacteria</taxon>
        <taxon>Pseudomonadati</taxon>
        <taxon>Bacteroidota</taxon>
        <taxon>Bacteroidia</taxon>
        <taxon>Bacteroidales</taxon>
        <taxon>Prevotellaceae</taxon>
        <taxon>Leyella</taxon>
    </lineage>
</organism>
<evidence type="ECO:0000313" key="3">
    <source>
        <dbReference type="Proteomes" id="UP000286598"/>
    </source>
</evidence>
<keyword evidence="1" id="KW-0472">Membrane</keyword>
<keyword evidence="1" id="KW-1133">Transmembrane helix</keyword>
<feature type="transmembrane region" description="Helical" evidence="1">
    <location>
        <begin position="60"/>
        <end position="77"/>
    </location>
</feature>
<dbReference type="SUPFAM" id="SSF81301">
    <property type="entry name" value="Nucleotidyltransferase"/>
    <property type="match status" value="1"/>
</dbReference>
<protein>
    <recommendedName>
        <fullName evidence="4">Nucleotidyltransferase domain-containing protein</fullName>
    </recommendedName>
</protein>